<feature type="region of interest" description="Disordered" evidence="1">
    <location>
        <begin position="305"/>
        <end position="348"/>
    </location>
</feature>
<organism evidence="2 3">
    <name type="scientific">Zasmidium cellare ATCC 36951</name>
    <dbReference type="NCBI Taxonomy" id="1080233"/>
    <lineage>
        <taxon>Eukaryota</taxon>
        <taxon>Fungi</taxon>
        <taxon>Dikarya</taxon>
        <taxon>Ascomycota</taxon>
        <taxon>Pezizomycotina</taxon>
        <taxon>Dothideomycetes</taxon>
        <taxon>Dothideomycetidae</taxon>
        <taxon>Mycosphaerellales</taxon>
        <taxon>Mycosphaerellaceae</taxon>
        <taxon>Zasmidium</taxon>
    </lineage>
</organism>
<feature type="region of interest" description="Disordered" evidence="1">
    <location>
        <begin position="217"/>
        <end position="245"/>
    </location>
</feature>
<dbReference type="AlphaFoldDB" id="A0A6A6CLM3"/>
<gene>
    <name evidence="2" type="ORF">M409DRAFT_23253</name>
</gene>
<proteinExistence type="predicted"/>
<dbReference type="OrthoDB" id="3834359at2759"/>
<protein>
    <submittedName>
        <fullName evidence="2">Uncharacterized protein</fullName>
    </submittedName>
</protein>
<name>A0A6A6CLM3_ZASCE</name>
<accession>A0A6A6CLM3</accession>
<dbReference type="Proteomes" id="UP000799537">
    <property type="component" value="Unassembled WGS sequence"/>
</dbReference>
<feature type="compositionally biased region" description="Basic and acidic residues" evidence="1">
    <location>
        <begin position="305"/>
        <end position="342"/>
    </location>
</feature>
<evidence type="ECO:0000256" key="1">
    <source>
        <dbReference type="SAM" id="MobiDB-lite"/>
    </source>
</evidence>
<evidence type="ECO:0000313" key="3">
    <source>
        <dbReference type="Proteomes" id="UP000799537"/>
    </source>
</evidence>
<reference evidence="2" key="1">
    <citation type="journal article" date="2020" name="Stud. Mycol.">
        <title>101 Dothideomycetes genomes: a test case for predicting lifestyles and emergence of pathogens.</title>
        <authorList>
            <person name="Haridas S."/>
            <person name="Albert R."/>
            <person name="Binder M."/>
            <person name="Bloem J."/>
            <person name="Labutti K."/>
            <person name="Salamov A."/>
            <person name="Andreopoulos B."/>
            <person name="Baker S."/>
            <person name="Barry K."/>
            <person name="Bills G."/>
            <person name="Bluhm B."/>
            <person name="Cannon C."/>
            <person name="Castanera R."/>
            <person name="Culley D."/>
            <person name="Daum C."/>
            <person name="Ezra D."/>
            <person name="Gonzalez J."/>
            <person name="Henrissat B."/>
            <person name="Kuo A."/>
            <person name="Liang C."/>
            <person name="Lipzen A."/>
            <person name="Lutzoni F."/>
            <person name="Magnuson J."/>
            <person name="Mondo S."/>
            <person name="Nolan M."/>
            <person name="Ohm R."/>
            <person name="Pangilinan J."/>
            <person name="Park H.-J."/>
            <person name="Ramirez L."/>
            <person name="Alfaro M."/>
            <person name="Sun H."/>
            <person name="Tritt A."/>
            <person name="Yoshinaga Y."/>
            <person name="Zwiers L.-H."/>
            <person name="Turgeon B."/>
            <person name="Goodwin S."/>
            <person name="Spatafora J."/>
            <person name="Crous P."/>
            <person name="Grigoriev I."/>
        </authorList>
    </citation>
    <scope>NUCLEOTIDE SEQUENCE</scope>
    <source>
        <strain evidence="2">ATCC 36951</strain>
    </source>
</reference>
<dbReference type="RefSeq" id="XP_033667508.1">
    <property type="nucleotide sequence ID" value="XM_033806701.1"/>
</dbReference>
<feature type="compositionally biased region" description="Basic and acidic residues" evidence="1">
    <location>
        <begin position="217"/>
        <end position="239"/>
    </location>
</feature>
<evidence type="ECO:0000313" key="2">
    <source>
        <dbReference type="EMBL" id="KAF2166619.1"/>
    </source>
</evidence>
<keyword evidence="3" id="KW-1185">Reference proteome</keyword>
<dbReference type="EMBL" id="ML993596">
    <property type="protein sequence ID" value="KAF2166619.1"/>
    <property type="molecule type" value="Genomic_DNA"/>
</dbReference>
<sequence length="348" mass="40051">MAGTAKKPGLFDLPQELLDDIFDCAYPEEQGVEFVAKRNWSHTQFYHTREDSSYQTRPFPTPKVCDFLVSKTFLQNAAKAWIGNQVIDALLPAMLSLGRRTESNEDLNLLFKYSRKVLWGLLHAEDFFQFSAVKEVRMPVESCKLLTDSKYPWQSVYDDEDIKKTEIYQQVCKFRGLTSFEAVTSDWYEIEEKSQTEQDIWNANLRKFEQLVTIEATKPKPEPELKNEQEQEQEPTKELDPEDDDSYQAKKLESQLLTRLVLNYANEGGPAQLSSSDIPDSYQDIVKMLVSTPKKFLDWVLAAKAKEQEVPKEDDGGNEAKKEDKGDADKDGHAESTEERPSKRQKTH</sequence>
<dbReference type="GeneID" id="54559973"/>